<dbReference type="OrthoDB" id="10257492at2759"/>
<dbReference type="GO" id="GO:0046872">
    <property type="term" value="F:metal ion binding"/>
    <property type="evidence" value="ECO:0007669"/>
    <property type="project" value="UniProtKB-KW"/>
</dbReference>
<dbReference type="EMBL" id="KZ559170">
    <property type="protein sequence ID" value="PLB34904.1"/>
    <property type="molecule type" value="Genomic_DNA"/>
</dbReference>
<dbReference type="GeneID" id="36525126"/>
<evidence type="ECO:0000256" key="1">
    <source>
        <dbReference type="ARBA" id="ARBA00001946"/>
    </source>
</evidence>
<proteinExistence type="inferred from homology"/>
<evidence type="ECO:0000313" key="7">
    <source>
        <dbReference type="Proteomes" id="UP000234585"/>
    </source>
</evidence>
<dbReference type="GO" id="GO:0043386">
    <property type="term" value="P:mycotoxin biosynthetic process"/>
    <property type="evidence" value="ECO:0007669"/>
    <property type="project" value="UniProtKB-ARBA"/>
</dbReference>
<evidence type="ECO:0000256" key="2">
    <source>
        <dbReference type="ARBA" id="ARBA00022679"/>
    </source>
</evidence>
<dbReference type="SFLD" id="SFLDS00005">
    <property type="entry name" value="Isoprenoid_Synthase_Type_I"/>
    <property type="match status" value="1"/>
</dbReference>
<keyword evidence="3" id="KW-0479">Metal-binding</keyword>
<dbReference type="RefSeq" id="XP_024668916.1">
    <property type="nucleotide sequence ID" value="XM_024817966.1"/>
</dbReference>
<dbReference type="InterPro" id="IPR039702">
    <property type="entry name" value="FPS1-like"/>
</dbReference>
<keyword evidence="2 5" id="KW-0808">Transferase</keyword>
<dbReference type="GO" id="GO:0004161">
    <property type="term" value="F:dimethylallyltranstransferase activity"/>
    <property type="evidence" value="ECO:0007669"/>
    <property type="project" value="TreeGrafter"/>
</dbReference>
<keyword evidence="7" id="KW-1185">Reference proteome</keyword>
<protein>
    <submittedName>
        <fullName evidence="6">Terpenoid synthase</fullName>
    </submittedName>
</protein>
<dbReference type="PANTHER" id="PTHR11525">
    <property type="entry name" value="FARNESYL-PYROPHOSPHATE SYNTHETASE"/>
    <property type="match status" value="1"/>
</dbReference>
<dbReference type="CDD" id="cd00685">
    <property type="entry name" value="Trans_IPPS_HT"/>
    <property type="match status" value="1"/>
</dbReference>
<gene>
    <name evidence="6" type="ORF">BDW47DRAFT_133928</name>
</gene>
<keyword evidence="4" id="KW-0460">Magnesium</keyword>
<dbReference type="GO" id="GO:0004337">
    <property type="term" value="F:(2E,6E)-farnesyl diphosphate synthase activity"/>
    <property type="evidence" value="ECO:0007669"/>
    <property type="project" value="TreeGrafter"/>
</dbReference>
<organism evidence="6 7">
    <name type="scientific">Aspergillus candidus</name>
    <dbReference type="NCBI Taxonomy" id="41067"/>
    <lineage>
        <taxon>Eukaryota</taxon>
        <taxon>Fungi</taxon>
        <taxon>Dikarya</taxon>
        <taxon>Ascomycota</taxon>
        <taxon>Pezizomycotina</taxon>
        <taxon>Eurotiomycetes</taxon>
        <taxon>Eurotiomycetidae</taxon>
        <taxon>Eurotiales</taxon>
        <taxon>Aspergillaceae</taxon>
        <taxon>Aspergillus</taxon>
        <taxon>Aspergillus subgen. Circumdati</taxon>
    </lineage>
</organism>
<dbReference type="STRING" id="41067.A0A2I2F2P2"/>
<name>A0A2I2F2P2_ASPCN</name>
<sequence>MTDRQKFEAVKIQLVDDLNIDLVQRGTPEEHIDRILRCLTANTTGGKYLRGLCVIETGLLILKRPLTDTEFHELSMLGWMAEILHASFLILDDILDGSDTRRGQPCWYKREGIGLSGSLDSALLRSSIFILLKKHFLRHPAYCDMLELLSETCFQTDLGQIVDTAAGNGHIALDAMNNELLSFVAAHKTSAYTFCLPALLALHYLSRASTRNLAQAQSLLMCIGSYYQAQDDFLDVFGDPAVTGKVGTDIQDNKCTWVLVQAMQSANPAQREILRTSYGRKSATDEVRVRQVFAELEIKGRYLQFEDGTLREIQEQIDTLDESEGLRKNIFTVLLGKISRRNA</sequence>
<accession>A0A2I2F2P2</accession>
<dbReference type="InterPro" id="IPR008949">
    <property type="entry name" value="Isoprenoid_synthase_dom_sf"/>
</dbReference>
<dbReference type="Pfam" id="PF00348">
    <property type="entry name" value="polyprenyl_synt"/>
    <property type="match status" value="1"/>
</dbReference>
<dbReference type="PROSITE" id="PS00723">
    <property type="entry name" value="POLYPRENYL_SYNTHASE_1"/>
    <property type="match status" value="1"/>
</dbReference>
<dbReference type="Gene3D" id="1.10.600.10">
    <property type="entry name" value="Farnesyl Diphosphate Synthase"/>
    <property type="match status" value="1"/>
</dbReference>
<dbReference type="GO" id="GO:0045337">
    <property type="term" value="P:farnesyl diphosphate biosynthetic process"/>
    <property type="evidence" value="ECO:0007669"/>
    <property type="project" value="TreeGrafter"/>
</dbReference>
<comment type="similarity">
    <text evidence="5">Belongs to the FPP/GGPP synthase family.</text>
</comment>
<evidence type="ECO:0000313" key="6">
    <source>
        <dbReference type="EMBL" id="PLB34904.1"/>
    </source>
</evidence>
<reference evidence="6 7" key="1">
    <citation type="submission" date="2017-12" db="EMBL/GenBank/DDBJ databases">
        <authorList>
            <consortium name="DOE Joint Genome Institute"/>
            <person name="Haridas S."/>
            <person name="Kjaerbolling I."/>
            <person name="Vesth T.C."/>
            <person name="Frisvad J.C."/>
            <person name="Nybo J.L."/>
            <person name="Theobald S."/>
            <person name="Kuo A."/>
            <person name="Bowyer P."/>
            <person name="Matsuda Y."/>
            <person name="Mondo S."/>
            <person name="Lyhne E.K."/>
            <person name="Kogle M.E."/>
            <person name="Clum A."/>
            <person name="Lipzen A."/>
            <person name="Salamov A."/>
            <person name="Ngan C.Y."/>
            <person name="Daum C."/>
            <person name="Chiniquy J."/>
            <person name="Barry K."/>
            <person name="LaButti K."/>
            <person name="Simmons B.A."/>
            <person name="Magnuson J.K."/>
            <person name="Mortensen U.H."/>
            <person name="Larsen T.O."/>
            <person name="Grigoriev I.V."/>
            <person name="Baker S.E."/>
            <person name="Andersen M.R."/>
            <person name="Nordberg H.P."/>
            <person name="Cantor M.N."/>
            <person name="Hua S.X."/>
        </authorList>
    </citation>
    <scope>NUCLEOTIDE SEQUENCE [LARGE SCALE GENOMIC DNA]</scope>
    <source>
        <strain evidence="6 7">CBS 102.13</strain>
    </source>
</reference>
<dbReference type="GO" id="GO:0046165">
    <property type="term" value="P:alcohol biosynthetic process"/>
    <property type="evidence" value="ECO:0007669"/>
    <property type="project" value="UniProtKB-ARBA"/>
</dbReference>
<dbReference type="SUPFAM" id="SSF48576">
    <property type="entry name" value="Terpenoid synthases"/>
    <property type="match status" value="1"/>
</dbReference>
<dbReference type="GO" id="GO:0005737">
    <property type="term" value="C:cytoplasm"/>
    <property type="evidence" value="ECO:0007669"/>
    <property type="project" value="TreeGrafter"/>
</dbReference>
<evidence type="ECO:0000256" key="4">
    <source>
        <dbReference type="ARBA" id="ARBA00022842"/>
    </source>
</evidence>
<dbReference type="AlphaFoldDB" id="A0A2I2F2P2"/>
<comment type="cofactor">
    <cofactor evidence="1">
        <name>Mg(2+)</name>
        <dbReference type="ChEBI" id="CHEBI:18420"/>
    </cofactor>
</comment>
<dbReference type="InterPro" id="IPR000092">
    <property type="entry name" value="Polyprenyl_synt"/>
</dbReference>
<dbReference type="InterPro" id="IPR033749">
    <property type="entry name" value="Polyprenyl_synt_CS"/>
</dbReference>
<dbReference type="Proteomes" id="UP000234585">
    <property type="component" value="Unassembled WGS sequence"/>
</dbReference>
<evidence type="ECO:0000256" key="3">
    <source>
        <dbReference type="ARBA" id="ARBA00022723"/>
    </source>
</evidence>
<dbReference type="PANTHER" id="PTHR11525:SF0">
    <property type="entry name" value="FARNESYL PYROPHOSPHATE SYNTHASE"/>
    <property type="match status" value="1"/>
</dbReference>
<evidence type="ECO:0000256" key="5">
    <source>
        <dbReference type="RuleBase" id="RU004466"/>
    </source>
</evidence>